<proteinExistence type="predicted"/>
<evidence type="ECO:0000313" key="3">
    <source>
        <dbReference type="EMBL" id="KAL3268922.1"/>
    </source>
</evidence>
<feature type="region of interest" description="Disordered" evidence="2">
    <location>
        <begin position="292"/>
        <end position="347"/>
    </location>
</feature>
<reference evidence="3 4" key="1">
    <citation type="journal article" date="2021" name="BMC Biol.">
        <title>Horizontally acquired antibacterial genes associated with adaptive radiation of ladybird beetles.</title>
        <authorList>
            <person name="Li H.S."/>
            <person name="Tang X.F."/>
            <person name="Huang Y.H."/>
            <person name="Xu Z.Y."/>
            <person name="Chen M.L."/>
            <person name="Du X.Y."/>
            <person name="Qiu B.Y."/>
            <person name="Chen P.T."/>
            <person name="Zhang W."/>
            <person name="Slipinski A."/>
            <person name="Escalona H.E."/>
            <person name="Waterhouse R.M."/>
            <person name="Zwick A."/>
            <person name="Pang H."/>
        </authorList>
    </citation>
    <scope>NUCLEOTIDE SEQUENCE [LARGE SCALE GENOMIC DNA]</scope>
    <source>
        <tissue evidence="3">Whole body of male adult</tissue>
    </source>
</reference>
<name>A0ABD2MRJ8_9CUCU</name>
<evidence type="ECO:0000256" key="1">
    <source>
        <dbReference type="SAM" id="Coils"/>
    </source>
</evidence>
<organism evidence="3 4">
    <name type="scientific">Cryptolaemus montrouzieri</name>
    <dbReference type="NCBI Taxonomy" id="559131"/>
    <lineage>
        <taxon>Eukaryota</taxon>
        <taxon>Metazoa</taxon>
        <taxon>Ecdysozoa</taxon>
        <taxon>Arthropoda</taxon>
        <taxon>Hexapoda</taxon>
        <taxon>Insecta</taxon>
        <taxon>Pterygota</taxon>
        <taxon>Neoptera</taxon>
        <taxon>Endopterygota</taxon>
        <taxon>Coleoptera</taxon>
        <taxon>Polyphaga</taxon>
        <taxon>Cucujiformia</taxon>
        <taxon>Coccinelloidea</taxon>
        <taxon>Coccinellidae</taxon>
        <taxon>Scymninae</taxon>
        <taxon>Scymnini</taxon>
        <taxon>Cryptolaemus</taxon>
    </lineage>
</organism>
<keyword evidence="1" id="KW-0175">Coiled coil</keyword>
<dbReference type="AlphaFoldDB" id="A0ABD2MRJ8"/>
<evidence type="ECO:0000313" key="4">
    <source>
        <dbReference type="Proteomes" id="UP001516400"/>
    </source>
</evidence>
<comment type="caution">
    <text evidence="3">The sequence shown here is derived from an EMBL/GenBank/DDBJ whole genome shotgun (WGS) entry which is preliminary data.</text>
</comment>
<dbReference type="Proteomes" id="UP001516400">
    <property type="component" value="Unassembled WGS sequence"/>
</dbReference>
<evidence type="ECO:0000256" key="2">
    <source>
        <dbReference type="SAM" id="MobiDB-lite"/>
    </source>
</evidence>
<accession>A0ABD2MRJ8</accession>
<dbReference type="EMBL" id="JABFTP020000021">
    <property type="protein sequence ID" value="KAL3268922.1"/>
    <property type="molecule type" value="Genomic_DNA"/>
</dbReference>
<gene>
    <name evidence="3" type="ORF">HHI36_008009</name>
</gene>
<sequence length="347" mass="38806">MAGTDTQKQWQIINKLIPSKNYKNHREIRMLEKENADREAPFGEIHNLSSLFLTVVDEYEIKKALSEVKVGTAAGYDGIKKSDVDCISTEVLPILLIENISKTNTEKALKKLLEKEEEIEISQEKLEGQKQRNQDQASHLAHKSLQAEATLAEIKARMFDRLFTKLTDVMMQKIENLENKNILKQKVGDNTSAAGIEKGKTATGSRSQDMEIVQQRKEKTHEEKSEYRRLVSEQQKLANTLIHLESDVGKTPGVLTSDKKAETCEEPVEGLPKLISNPQSYAEALKAPNAFQRTPSGVVNRKKKTNAVSERKTGAVSNRPSVAKIIVPRTNHDRPSPIKGTNSQDAA</sequence>
<protein>
    <submittedName>
        <fullName evidence="3">Uncharacterized protein</fullName>
    </submittedName>
</protein>
<keyword evidence="4" id="KW-1185">Reference proteome</keyword>
<feature type="coiled-coil region" evidence="1">
    <location>
        <begin position="102"/>
        <end position="132"/>
    </location>
</feature>